<accession>A0AAV3REX6</accession>
<dbReference type="Proteomes" id="UP001454036">
    <property type="component" value="Unassembled WGS sequence"/>
</dbReference>
<evidence type="ECO:0000313" key="1">
    <source>
        <dbReference type="EMBL" id="GAA0174937.1"/>
    </source>
</evidence>
<dbReference type="PANTHER" id="PTHR11439:SF511">
    <property type="match status" value="1"/>
</dbReference>
<dbReference type="AlphaFoldDB" id="A0AAV3REX6"/>
<evidence type="ECO:0000313" key="2">
    <source>
        <dbReference type="Proteomes" id="UP001454036"/>
    </source>
</evidence>
<keyword evidence="2" id="KW-1185">Reference proteome</keyword>
<keyword evidence="1" id="KW-0812">Transmembrane</keyword>
<dbReference type="PANTHER" id="PTHR11439">
    <property type="entry name" value="GAG-POL-RELATED RETROTRANSPOSON"/>
    <property type="match status" value="1"/>
</dbReference>
<keyword evidence="1" id="KW-0472">Membrane</keyword>
<protein>
    <submittedName>
        <fullName evidence="1">Transmembrane signal receptor</fullName>
    </submittedName>
</protein>
<sequence length="256" mass="28985">MAKYFLGIQIAKSPRGMFLNQHKFISDIIQDLKLQDARVPTSLLAMDWSAEDSNSPLMEDPGQFRRLIEMLMYLNFTRPNLTFVVHHLSQFMQHPTMHYWSAALHIVKYLKGCSIHGSLYPADSSLHLTTYCDADWAKCTITRRSVIGYAIMLGESLISWKCKKQNTISGSSAESKYRSAAMVVCALKWLGYILQVLQQPPQQPITLHYDNKSAISMIENPIPSKEQLADAFTKILTAPVFSALLFKMGFYANPPS</sequence>
<reference evidence="1 2" key="1">
    <citation type="submission" date="2024-01" db="EMBL/GenBank/DDBJ databases">
        <title>The complete chloroplast genome sequence of Lithospermum erythrorhizon: insights into the phylogenetic relationship among Boraginaceae species and the maternal lineages of purple gromwells.</title>
        <authorList>
            <person name="Okada T."/>
            <person name="Watanabe K."/>
        </authorList>
    </citation>
    <scope>NUCLEOTIDE SEQUENCE [LARGE SCALE GENOMIC DNA]</scope>
</reference>
<keyword evidence="1" id="KW-0675">Receptor</keyword>
<dbReference type="SUPFAM" id="SSF56672">
    <property type="entry name" value="DNA/RNA polymerases"/>
    <property type="match status" value="1"/>
</dbReference>
<organism evidence="1 2">
    <name type="scientific">Lithospermum erythrorhizon</name>
    <name type="common">Purple gromwell</name>
    <name type="synonym">Lithospermum officinale var. erythrorhizon</name>
    <dbReference type="NCBI Taxonomy" id="34254"/>
    <lineage>
        <taxon>Eukaryota</taxon>
        <taxon>Viridiplantae</taxon>
        <taxon>Streptophyta</taxon>
        <taxon>Embryophyta</taxon>
        <taxon>Tracheophyta</taxon>
        <taxon>Spermatophyta</taxon>
        <taxon>Magnoliopsida</taxon>
        <taxon>eudicotyledons</taxon>
        <taxon>Gunneridae</taxon>
        <taxon>Pentapetalae</taxon>
        <taxon>asterids</taxon>
        <taxon>lamiids</taxon>
        <taxon>Boraginales</taxon>
        <taxon>Boraginaceae</taxon>
        <taxon>Boraginoideae</taxon>
        <taxon>Lithospermeae</taxon>
        <taxon>Lithospermum</taxon>
    </lineage>
</organism>
<proteinExistence type="predicted"/>
<dbReference type="InterPro" id="IPR043502">
    <property type="entry name" value="DNA/RNA_pol_sf"/>
</dbReference>
<gene>
    <name evidence="1" type="ORF">LIER_41821</name>
</gene>
<comment type="caution">
    <text evidence="1">The sequence shown here is derived from an EMBL/GenBank/DDBJ whole genome shotgun (WGS) entry which is preliminary data.</text>
</comment>
<dbReference type="EMBL" id="BAABME010027026">
    <property type="protein sequence ID" value="GAA0174937.1"/>
    <property type="molecule type" value="Genomic_DNA"/>
</dbReference>
<name>A0AAV3REX6_LITER</name>
<dbReference type="CDD" id="cd09272">
    <property type="entry name" value="RNase_HI_RT_Ty1"/>
    <property type="match status" value="1"/>
</dbReference>